<feature type="non-terminal residue" evidence="1">
    <location>
        <position position="1"/>
    </location>
</feature>
<name>A0A382MVL4_9ZZZZ</name>
<gene>
    <name evidence="1" type="ORF">METZ01_LOCUS304386</name>
</gene>
<reference evidence="1" key="1">
    <citation type="submission" date="2018-05" db="EMBL/GenBank/DDBJ databases">
        <authorList>
            <person name="Lanie J.A."/>
            <person name="Ng W.-L."/>
            <person name="Kazmierczak K.M."/>
            <person name="Andrzejewski T.M."/>
            <person name="Davidsen T.M."/>
            <person name="Wayne K.J."/>
            <person name="Tettelin H."/>
            <person name="Glass J.I."/>
            <person name="Rusch D."/>
            <person name="Podicherti R."/>
            <person name="Tsui H.-C.T."/>
            <person name="Winkler M.E."/>
        </authorList>
    </citation>
    <scope>NUCLEOTIDE SEQUENCE</scope>
</reference>
<evidence type="ECO:0000313" key="1">
    <source>
        <dbReference type="EMBL" id="SVC51532.1"/>
    </source>
</evidence>
<accession>A0A382MVL4</accession>
<dbReference type="AlphaFoldDB" id="A0A382MVL4"/>
<dbReference type="EMBL" id="UINC01095443">
    <property type="protein sequence ID" value="SVC51532.1"/>
    <property type="molecule type" value="Genomic_DNA"/>
</dbReference>
<proteinExistence type="predicted"/>
<protein>
    <submittedName>
        <fullName evidence="1">Uncharacterized protein</fullName>
    </submittedName>
</protein>
<sequence>VPRLPITVNALIELVLKSGSRDAGGFMITAGTPEDRGIVLLIDQRLGYSGYRTQFSSWWRTVKRLHAPINNKQEFETF</sequence>
<organism evidence="1">
    <name type="scientific">marine metagenome</name>
    <dbReference type="NCBI Taxonomy" id="408172"/>
    <lineage>
        <taxon>unclassified sequences</taxon>
        <taxon>metagenomes</taxon>
        <taxon>ecological metagenomes</taxon>
    </lineage>
</organism>